<dbReference type="OrthoDB" id="467332at2"/>
<dbReference type="Pfam" id="PF13244">
    <property type="entry name" value="MbhD"/>
    <property type="match status" value="1"/>
</dbReference>
<evidence type="ECO:0000313" key="9">
    <source>
        <dbReference type="Proteomes" id="UP000318453"/>
    </source>
</evidence>
<evidence type="ECO:0000256" key="1">
    <source>
        <dbReference type="ARBA" id="ARBA00004651"/>
    </source>
</evidence>
<evidence type="ECO:0000256" key="4">
    <source>
        <dbReference type="ARBA" id="ARBA00022989"/>
    </source>
</evidence>
<accession>A0A5B8NN81</accession>
<dbReference type="GO" id="GO:0005886">
    <property type="term" value="C:plasma membrane"/>
    <property type="evidence" value="ECO:0007669"/>
    <property type="project" value="UniProtKB-SubCell"/>
</dbReference>
<evidence type="ECO:0000259" key="7">
    <source>
        <dbReference type="Pfam" id="PF13244"/>
    </source>
</evidence>
<name>A0A5B8NN81_9CHRO</name>
<feature type="domain" description="MrpA C-terminal/MbhD" evidence="7">
    <location>
        <begin position="12"/>
        <end position="75"/>
    </location>
</feature>
<sequence length="192" mass="21558">MADNLYIVILTALLPVTACILLFQVNPYYALIIRGILGEVAALVYVLFGAAEVALTEAFVGTMLAITLYAIAVRSSLRMRLGVLENHLEKTTDEGESLLSALRQMLNKYHMRLEVVTYGNSQELNSALETKDVHTICISPREDADSFYHLHTRIQRLYHIMQSDLPENIATLSYTEPTQISEEKIIDQVGQK</sequence>
<keyword evidence="9" id="KW-1185">Reference proteome</keyword>
<keyword evidence="3 6" id="KW-0812">Transmembrane</keyword>
<gene>
    <name evidence="8" type="ORF">FRE64_13035</name>
</gene>
<evidence type="ECO:0000313" key="8">
    <source>
        <dbReference type="EMBL" id="QDZ40783.1"/>
    </source>
</evidence>
<dbReference type="InterPro" id="IPR025383">
    <property type="entry name" value="MrpA_C/MbhD"/>
</dbReference>
<evidence type="ECO:0000256" key="3">
    <source>
        <dbReference type="ARBA" id="ARBA00022692"/>
    </source>
</evidence>
<dbReference type="AlphaFoldDB" id="A0A5B8NN81"/>
<keyword evidence="5 6" id="KW-0472">Membrane</keyword>
<dbReference type="NCBIfam" id="NF005630">
    <property type="entry name" value="PRK07377.1-6"/>
    <property type="match status" value="1"/>
</dbReference>
<organism evidence="8 9">
    <name type="scientific">Euhalothece natronophila Z-M001</name>
    <dbReference type="NCBI Taxonomy" id="522448"/>
    <lineage>
        <taxon>Bacteria</taxon>
        <taxon>Bacillati</taxon>
        <taxon>Cyanobacteriota</taxon>
        <taxon>Cyanophyceae</taxon>
        <taxon>Oscillatoriophycideae</taxon>
        <taxon>Chroococcales</taxon>
        <taxon>Halothecacae</taxon>
        <taxon>Halothece cluster</taxon>
        <taxon>Euhalothece</taxon>
    </lineage>
</organism>
<dbReference type="EMBL" id="CP042326">
    <property type="protein sequence ID" value="QDZ40783.1"/>
    <property type="molecule type" value="Genomic_DNA"/>
</dbReference>
<evidence type="ECO:0000256" key="5">
    <source>
        <dbReference type="ARBA" id="ARBA00023136"/>
    </source>
</evidence>
<evidence type="ECO:0000256" key="2">
    <source>
        <dbReference type="ARBA" id="ARBA00022475"/>
    </source>
</evidence>
<dbReference type="NCBIfam" id="NF005628">
    <property type="entry name" value="PRK07377.1-4"/>
    <property type="match status" value="1"/>
</dbReference>
<feature type="transmembrane region" description="Helical" evidence="6">
    <location>
        <begin position="28"/>
        <end position="48"/>
    </location>
</feature>
<comment type="subcellular location">
    <subcellularLocation>
        <location evidence="1">Cell membrane</location>
        <topology evidence="1">Multi-pass membrane protein</topology>
    </subcellularLocation>
</comment>
<reference evidence="8" key="1">
    <citation type="submission" date="2019-08" db="EMBL/GenBank/DDBJ databases">
        <title>Carotenoids and Carotenoid Binding Proteins in the Halophilic Cyanobacterium Euhalothece sp. ZM00.</title>
        <authorList>
            <person name="Cho S.M."/>
            <person name="Song J.Y."/>
            <person name="Park Y.-I."/>
        </authorList>
    </citation>
    <scope>NUCLEOTIDE SEQUENCE [LARGE SCALE GENOMIC DNA]</scope>
    <source>
        <strain evidence="8">Z-M001</strain>
    </source>
</reference>
<dbReference type="KEGG" id="enn:FRE64_13035"/>
<keyword evidence="2" id="KW-1003">Cell membrane</keyword>
<dbReference type="Proteomes" id="UP000318453">
    <property type="component" value="Chromosome"/>
</dbReference>
<dbReference type="RefSeq" id="WP_146296623.1">
    <property type="nucleotide sequence ID" value="NZ_CP042326.1"/>
</dbReference>
<feature type="transmembrane region" description="Helical" evidence="6">
    <location>
        <begin position="6"/>
        <end position="23"/>
    </location>
</feature>
<protein>
    <submittedName>
        <fullName evidence="8">DUF4040 domain-containing protein</fullName>
    </submittedName>
</protein>
<evidence type="ECO:0000256" key="6">
    <source>
        <dbReference type="SAM" id="Phobius"/>
    </source>
</evidence>
<keyword evidence="4 6" id="KW-1133">Transmembrane helix</keyword>
<proteinExistence type="predicted"/>
<feature type="transmembrane region" description="Helical" evidence="6">
    <location>
        <begin position="54"/>
        <end position="72"/>
    </location>
</feature>